<dbReference type="InterPro" id="IPR003593">
    <property type="entry name" value="AAA+_ATPase"/>
</dbReference>
<dbReference type="Gene3D" id="3.40.50.300">
    <property type="entry name" value="P-loop containing nucleotide triphosphate hydrolases"/>
    <property type="match status" value="1"/>
</dbReference>
<dbReference type="CDD" id="cd07185">
    <property type="entry name" value="OmpA_C-like"/>
    <property type="match status" value="1"/>
</dbReference>
<organism evidence="6 7">
    <name type="scientific">Marichromatium gracile</name>
    <name type="common">Chromatium gracile</name>
    <dbReference type="NCBI Taxonomy" id="1048"/>
    <lineage>
        <taxon>Bacteria</taxon>
        <taxon>Pseudomonadati</taxon>
        <taxon>Pseudomonadota</taxon>
        <taxon>Gammaproteobacteria</taxon>
        <taxon>Chromatiales</taxon>
        <taxon>Chromatiaceae</taxon>
        <taxon>Marichromatium</taxon>
    </lineage>
</organism>
<accession>A0ABR5VGP3</accession>
<dbReference type="Pfam" id="PF13401">
    <property type="entry name" value="AAA_22"/>
    <property type="match status" value="1"/>
</dbReference>
<evidence type="ECO:0000259" key="5">
    <source>
        <dbReference type="PROSITE" id="PS51123"/>
    </source>
</evidence>
<proteinExistence type="predicted"/>
<comment type="subcellular location">
    <subcellularLocation>
        <location evidence="1">Membrane</location>
    </subcellularLocation>
</comment>
<comment type="caution">
    <text evidence="6">The sequence shown here is derived from an EMBL/GenBank/DDBJ whole genome shotgun (WGS) entry which is preliminary data.</text>
</comment>
<evidence type="ECO:0000256" key="3">
    <source>
        <dbReference type="PROSITE-ProRule" id="PRU00473"/>
    </source>
</evidence>
<dbReference type="InterPro" id="IPR049945">
    <property type="entry name" value="AAA_22"/>
</dbReference>
<dbReference type="Pfam" id="PF00691">
    <property type="entry name" value="OmpA"/>
    <property type="match status" value="1"/>
</dbReference>
<dbReference type="SUPFAM" id="SSF103088">
    <property type="entry name" value="OmpA-like"/>
    <property type="match status" value="1"/>
</dbReference>
<dbReference type="RefSeq" id="WP_062277956.1">
    <property type="nucleotide sequence ID" value="NZ_LSYU01000110.1"/>
</dbReference>
<dbReference type="InterPro" id="IPR006665">
    <property type="entry name" value="OmpA-like"/>
</dbReference>
<keyword evidence="7" id="KW-1185">Reference proteome</keyword>
<dbReference type="InterPro" id="IPR052026">
    <property type="entry name" value="ExeA_AAA_ATPase_DNA-bind"/>
</dbReference>
<evidence type="ECO:0000313" key="7">
    <source>
        <dbReference type="Proteomes" id="UP000075766"/>
    </source>
</evidence>
<dbReference type="SMART" id="SM00382">
    <property type="entry name" value="AAA"/>
    <property type="match status" value="1"/>
</dbReference>
<feature type="region of interest" description="Disordered" evidence="4">
    <location>
        <begin position="667"/>
        <end position="705"/>
    </location>
</feature>
<gene>
    <name evidence="6" type="ORF">AY586_05530</name>
</gene>
<dbReference type="InterPro" id="IPR027417">
    <property type="entry name" value="P-loop_NTPase"/>
</dbReference>
<feature type="domain" description="OmpA-like" evidence="5">
    <location>
        <begin position="577"/>
        <end position="696"/>
    </location>
</feature>
<sequence>MYEHFYALGADPFRLSPDHRFCFTHRNYARARSYIDYALHRGEGFVMITGRPGTGKTTLINDLLDRLPTQEVSVSMLVSTQLAAEDLLRMTAHGFGLSAGAPRKADVLQGLMAFLERQHQAGRRALLIIDEAQDLAVSALEELRLLTNLQRQGRPLLQIVLVGQERLRELVQGPDMEQVHQRLVAAWHLEPLGPVETLAYVRHRLEKGGWHGDPEFAPGVLRTVFEFSGGVPRRINLICSRLLLHGFIEERHLISAEDAEGVLDELQQESLTGASPEIEVDWDALDQGLSAPSEPAPVIAETPPPGEAPLSQVSPPPLADEVPPASLAAEPVFELDEAVDGEVPPSDDEFPLREAVLLPEELDELVTEPAVAPGRRRSPARWVLGGGALAASCLLGAFYLLQPQQAAELGRATLAWVARSLPELTAGAVPAADDRVAGLSSADEPPPVAPEALSPVEATQAAGGGDSGLVAEAPVAASRPAPVVAEPEPTAGPAEPRTLVQSRPAVAVADAVGASVTAADPALPVGRATADGPVAVSAAVSDGPPVLRVADLRSVAPSPSTAAAVPVADSSAAVREVPRAPWPEPLQVVFGWNSTEVEGRFAGRLDALIEAYRSRDDLGVEIVGYSDALGDPAYNLDLSRRRAQAVADYLVAGGLAPDRLRVEGRGPVEPEALEGQSAEAAGSRGRMVELTPYAPRGVEMDEENG</sequence>
<name>A0ABR5VGP3_MARGR</name>
<evidence type="ECO:0000256" key="4">
    <source>
        <dbReference type="SAM" id="MobiDB-lite"/>
    </source>
</evidence>
<reference evidence="6 7" key="1">
    <citation type="submission" date="2016-02" db="EMBL/GenBank/DDBJ databases">
        <title>Genome sequence of Marichromatium gracile YL-28, a purple sulfur bacterium.</title>
        <authorList>
            <person name="Zhao C."/>
            <person name="Hong X."/>
            <person name="Chen S."/>
            <person name="Yang S."/>
        </authorList>
    </citation>
    <scope>NUCLEOTIDE SEQUENCE [LARGE SCALE GENOMIC DNA]</scope>
    <source>
        <strain evidence="6 7">YL28</strain>
    </source>
</reference>
<evidence type="ECO:0000256" key="2">
    <source>
        <dbReference type="ARBA" id="ARBA00023136"/>
    </source>
</evidence>
<dbReference type="PANTHER" id="PTHR35894:SF1">
    <property type="entry name" value="PHOSPHORIBULOKINASE _ URIDINE KINASE FAMILY"/>
    <property type="match status" value="1"/>
</dbReference>
<dbReference type="PROSITE" id="PS51123">
    <property type="entry name" value="OMPA_2"/>
    <property type="match status" value="1"/>
</dbReference>
<evidence type="ECO:0000313" key="6">
    <source>
        <dbReference type="EMBL" id="KXX63348.1"/>
    </source>
</evidence>
<dbReference type="EMBL" id="LSYU01000110">
    <property type="protein sequence ID" value="KXX63348.1"/>
    <property type="molecule type" value="Genomic_DNA"/>
</dbReference>
<dbReference type="Proteomes" id="UP000075766">
    <property type="component" value="Unassembled WGS sequence"/>
</dbReference>
<dbReference type="SUPFAM" id="SSF52540">
    <property type="entry name" value="P-loop containing nucleoside triphosphate hydrolases"/>
    <property type="match status" value="1"/>
</dbReference>
<dbReference type="PRINTS" id="PR01021">
    <property type="entry name" value="OMPADOMAIN"/>
</dbReference>
<keyword evidence="2 3" id="KW-0472">Membrane</keyword>
<dbReference type="Gene3D" id="3.30.1330.60">
    <property type="entry name" value="OmpA-like domain"/>
    <property type="match status" value="1"/>
</dbReference>
<protein>
    <recommendedName>
        <fullName evidence="5">OmpA-like domain-containing protein</fullName>
    </recommendedName>
</protein>
<feature type="region of interest" description="Disordered" evidence="4">
    <location>
        <begin position="480"/>
        <end position="499"/>
    </location>
</feature>
<dbReference type="PANTHER" id="PTHR35894">
    <property type="entry name" value="GENERAL SECRETION PATHWAY PROTEIN A-RELATED"/>
    <property type="match status" value="1"/>
</dbReference>
<evidence type="ECO:0000256" key="1">
    <source>
        <dbReference type="ARBA" id="ARBA00004370"/>
    </source>
</evidence>
<feature type="compositionally biased region" description="Low complexity" evidence="4">
    <location>
        <begin position="480"/>
        <end position="496"/>
    </location>
</feature>
<dbReference type="InterPro" id="IPR006664">
    <property type="entry name" value="OMP_bac"/>
</dbReference>
<dbReference type="InterPro" id="IPR036737">
    <property type="entry name" value="OmpA-like_sf"/>
</dbReference>
<feature type="region of interest" description="Disordered" evidence="4">
    <location>
        <begin position="287"/>
        <end position="316"/>
    </location>
</feature>